<evidence type="ECO:0000313" key="2">
    <source>
        <dbReference type="EMBL" id="OUC78849.1"/>
    </source>
</evidence>
<dbReference type="EMBL" id="NGFO01000010">
    <property type="protein sequence ID" value="OUC78849.1"/>
    <property type="molecule type" value="Genomic_DNA"/>
</dbReference>
<evidence type="ECO:0008006" key="4">
    <source>
        <dbReference type="Google" id="ProtNLM"/>
    </source>
</evidence>
<keyword evidence="1" id="KW-0472">Membrane</keyword>
<dbReference type="STRING" id="417102.CA982_10675"/>
<gene>
    <name evidence="2" type="ORF">CA982_10675</name>
</gene>
<keyword evidence="3" id="KW-1185">Reference proteome</keyword>
<organism evidence="2 3">
    <name type="scientific">Gordonia lacunae</name>
    <dbReference type="NCBI Taxonomy" id="417102"/>
    <lineage>
        <taxon>Bacteria</taxon>
        <taxon>Bacillati</taxon>
        <taxon>Actinomycetota</taxon>
        <taxon>Actinomycetes</taxon>
        <taxon>Mycobacteriales</taxon>
        <taxon>Gordoniaceae</taxon>
        <taxon>Gordonia</taxon>
    </lineage>
</organism>
<reference evidence="2 3" key="1">
    <citation type="submission" date="2017-05" db="EMBL/GenBank/DDBJ databases">
        <title>Biotechnological potential of actinobacteria isolated from South African environments.</title>
        <authorList>
            <person name="Le Roes-Hill M."/>
            <person name="Prins A."/>
            <person name="Durrell K.A."/>
        </authorList>
    </citation>
    <scope>NUCLEOTIDE SEQUENCE [LARGE SCALE GENOMIC DNA]</scope>
    <source>
        <strain evidence="2">BS2</strain>
    </source>
</reference>
<keyword evidence="1" id="KW-0812">Transmembrane</keyword>
<feature type="transmembrane region" description="Helical" evidence="1">
    <location>
        <begin position="168"/>
        <end position="189"/>
    </location>
</feature>
<dbReference type="InterPro" id="IPR009339">
    <property type="entry name" value="DUF998"/>
</dbReference>
<dbReference type="AlphaFoldDB" id="A0A243QAT3"/>
<keyword evidence="1" id="KW-1133">Transmembrane helix</keyword>
<sequence>MPTRQASSVSARLLPAALLVAGALAYSSWVLDIGLVSGVDPLRGYVSELGARDRPLGALYRTADLIAALLVASAGAVVLKRPLHGRWQLFGWVALMVFAVATLLDSRWPMACAPSVHPGCDAGSAGSSMSETLHAIFSSVASTAALFAAACCWLAIRRIDAPQWRRLLSGGSVVVLVTATAWTLAAIALREQHVLYLGLAQRAQLIGTSAWLIVAALDALWSARPATSAAVGVK</sequence>
<feature type="transmembrane region" description="Helical" evidence="1">
    <location>
        <begin position="201"/>
        <end position="221"/>
    </location>
</feature>
<feature type="transmembrane region" description="Helical" evidence="1">
    <location>
        <begin position="58"/>
        <end position="79"/>
    </location>
</feature>
<name>A0A243QAT3_9ACTN</name>
<dbReference type="Proteomes" id="UP000194632">
    <property type="component" value="Unassembled WGS sequence"/>
</dbReference>
<feature type="transmembrane region" description="Helical" evidence="1">
    <location>
        <begin position="86"/>
        <end position="104"/>
    </location>
</feature>
<evidence type="ECO:0000313" key="3">
    <source>
        <dbReference type="Proteomes" id="UP000194632"/>
    </source>
</evidence>
<evidence type="ECO:0000256" key="1">
    <source>
        <dbReference type="SAM" id="Phobius"/>
    </source>
</evidence>
<feature type="transmembrane region" description="Helical" evidence="1">
    <location>
        <begin position="135"/>
        <end position="156"/>
    </location>
</feature>
<accession>A0A243QAT3</accession>
<dbReference type="Pfam" id="PF06197">
    <property type="entry name" value="DUF998"/>
    <property type="match status" value="1"/>
</dbReference>
<protein>
    <recommendedName>
        <fullName evidence="4">DUF998 domain-containing protein</fullName>
    </recommendedName>
</protein>
<comment type="caution">
    <text evidence="2">The sequence shown here is derived from an EMBL/GenBank/DDBJ whole genome shotgun (WGS) entry which is preliminary data.</text>
</comment>
<proteinExistence type="predicted"/>